<feature type="transmembrane region" description="Helical" evidence="7">
    <location>
        <begin position="259"/>
        <end position="280"/>
    </location>
</feature>
<dbReference type="OrthoDB" id="1072135at2"/>
<evidence type="ECO:0000313" key="9">
    <source>
        <dbReference type="EMBL" id="RUL59602.1"/>
    </source>
</evidence>
<protein>
    <recommendedName>
        <fullName evidence="8">Acyltransferase 3 domain-containing protein</fullName>
    </recommendedName>
</protein>
<feature type="transmembrane region" description="Helical" evidence="7">
    <location>
        <begin position="183"/>
        <end position="204"/>
    </location>
</feature>
<keyword evidence="6 7" id="KW-0472">Membrane</keyword>
<dbReference type="AlphaFoldDB" id="A0A3S0QU38"/>
<comment type="similarity">
    <text evidence="2">Belongs to the acyltransferase 3 family.</text>
</comment>
<feature type="transmembrane region" description="Helical" evidence="7">
    <location>
        <begin position="119"/>
        <end position="137"/>
    </location>
</feature>
<reference evidence="9 10" key="1">
    <citation type="submission" date="2018-12" db="EMBL/GenBank/DDBJ databases">
        <title>Genome sequencing of Prevotella sp. KCOM 3155 (= JS262).</title>
        <authorList>
            <person name="Kook J.-K."/>
            <person name="Park S.-N."/>
            <person name="Lim Y.K."/>
        </authorList>
    </citation>
    <scope>NUCLEOTIDE SEQUENCE [LARGE SCALE GENOMIC DNA]</scope>
    <source>
        <strain evidence="9 10">KCOM 3155</strain>
    </source>
</reference>
<feature type="transmembrane region" description="Helical" evidence="7">
    <location>
        <begin position="158"/>
        <end position="177"/>
    </location>
</feature>
<dbReference type="GO" id="GO:0005886">
    <property type="term" value="C:plasma membrane"/>
    <property type="evidence" value="ECO:0007669"/>
    <property type="project" value="UniProtKB-SubCell"/>
</dbReference>
<sequence>MGKRIESLDFLKAFLVLTVLTEHYFGTSCFDNVGKHDFPMLFWFCEITNAFFRGQSVPVYFFISGYLFFLGGNFSFDKYFKKIKSRVKSLLFPYIIWNTIAVIMLVAVLSSTLISMMKFGNHIDFSILNLLSCYWIYDGHLAGVDIPSSNAPLNMPLWYIRDLIVMVVISPAIGWLLRKVGVIFLLIVFGLWIYTSIEIPFIYYPKEAMFFFSLGAFFSLKGKDIMLFSTCWFKFLLLIYILISILLTIGGYYEIKNIFLLKFLNIMVGLLLSISFASYISKGKLITGTKKYFGSALFIYLSHGLINSKIIKIFILLINPDSDMGYITLLLLSYFSSILLLYSLYKALDRFVPRVLSVCIGR</sequence>
<dbReference type="InterPro" id="IPR002656">
    <property type="entry name" value="Acyl_transf_3_dom"/>
</dbReference>
<gene>
    <name evidence="9" type="ORF">EHV08_07410</name>
</gene>
<evidence type="ECO:0000256" key="7">
    <source>
        <dbReference type="SAM" id="Phobius"/>
    </source>
</evidence>
<evidence type="ECO:0000259" key="8">
    <source>
        <dbReference type="Pfam" id="PF01757"/>
    </source>
</evidence>
<feature type="transmembrane region" description="Helical" evidence="7">
    <location>
        <begin position="59"/>
        <end position="79"/>
    </location>
</feature>
<feature type="transmembrane region" description="Helical" evidence="7">
    <location>
        <begin position="292"/>
        <end position="318"/>
    </location>
</feature>
<dbReference type="Pfam" id="PF01757">
    <property type="entry name" value="Acyl_transf_3"/>
    <property type="match status" value="1"/>
</dbReference>
<proteinExistence type="inferred from homology"/>
<evidence type="ECO:0000313" key="10">
    <source>
        <dbReference type="Proteomes" id="UP000278983"/>
    </source>
</evidence>
<dbReference type="EMBL" id="RYYU01000001">
    <property type="protein sequence ID" value="RUL59602.1"/>
    <property type="molecule type" value="Genomic_DNA"/>
</dbReference>
<feature type="transmembrane region" description="Helical" evidence="7">
    <location>
        <begin position="225"/>
        <end position="253"/>
    </location>
</feature>
<keyword evidence="5 7" id="KW-1133">Transmembrane helix</keyword>
<evidence type="ECO:0000256" key="5">
    <source>
        <dbReference type="ARBA" id="ARBA00022989"/>
    </source>
</evidence>
<evidence type="ECO:0000256" key="4">
    <source>
        <dbReference type="ARBA" id="ARBA00022692"/>
    </source>
</evidence>
<dbReference type="PANTHER" id="PTHR40074">
    <property type="entry name" value="O-ACETYLTRANSFERASE WECH"/>
    <property type="match status" value="1"/>
</dbReference>
<evidence type="ECO:0000256" key="6">
    <source>
        <dbReference type="ARBA" id="ARBA00023136"/>
    </source>
</evidence>
<keyword evidence="10" id="KW-1185">Reference proteome</keyword>
<comment type="caution">
    <text evidence="9">The sequence shown here is derived from an EMBL/GenBank/DDBJ whole genome shotgun (WGS) entry which is preliminary data.</text>
</comment>
<dbReference type="GO" id="GO:0016413">
    <property type="term" value="F:O-acetyltransferase activity"/>
    <property type="evidence" value="ECO:0007669"/>
    <property type="project" value="TreeGrafter"/>
</dbReference>
<evidence type="ECO:0000256" key="3">
    <source>
        <dbReference type="ARBA" id="ARBA00022475"/>
    </source>
</evidence>
<evidence type="ECO:0000256" key="1">
    <source>
        <dbReference type="ARBA" id="ARBA00004651"/>
    </source>
</evidence>
<dbReference type="Proteomes" id="UP000278983">
    <property type="component" value="Unassembled WGS sequence"/>
</dbReference>
<comment type="subcellular location">
    <subcellularLocation>
        <location evidence="1">Cell membrane</location>
        <topology evidence="1">Multi-pass membrane protein</topology>
    </subcellularLocation>
</comment>
<organism evidence="9 10">
    <name type="scientific">Prevotella koreensis</name>
    <dbReference type="NCBI Taxonomy" id="2490854"/>
    <lineage>
        <taxon>Bacteria</taxon>
        <taxon>Pseudomonadati</taxon>
        <taxon>Bacteroidota</taxon>
        <taxon>Bacteroidia</taxon>
        <taxon>Bacteroidales</taxon>
        <taxon>Prevotellaceae</taxon>
        <taxon>Prevotella</taxon>
    </lineage>
</organism>
<feature type="transmembrane region" description="Helical" evidence="7">
    <location>
        <begin position="91"/>
        <end position="113"/>
    </location>
</feature>
<evidence type="ECO:0000256" key="2">
    <source>
        <dbReference type="ARBA" id="ARBA00007400"/>
    </source>
</evidence>
<keyword evidence="3" id="KW-1003">Cell membrane</keyword>
<accession>A0A3S0QU38</accession>
<dbReference type="GO" id="GO:0009246">
    <property type="term" value="P:enterobacterial common antigen biosynthetic process"/>
    <property type="evidence" value="ECO:0007669"/>
    <property type="project" value="TreeGrafter"/>
</dbReference>
<name>A0A3S0QU38_9BACT</name>
<dbReference type="PANTHER" id="PTHR40074:SF2">
    <property type="entry name" value="O-ACETYLTRANSFERASE WECH"/>
    <property type="match status" value="1"/>
</dbReference>
<feature type="domain" description="Acyltransferase 3" evidence="8">
    <location>
        <begin position="6"/>
        <end position="345"/>
    </location>
</feature>
<keyword evidence="4 7" id="KW-0812">Transmembrane</keyword>
<feature type="transmembrane region" description="Helical" evidence="7">
    <location>
        <begin position="324"/>
        <end position="345"/>
    </location>
</feature>
<dbReference type="RefSeq" id="WP_126678709.1">
    <property type="nucleotide sequence ID" value="NZ_RYYU01000001.1"/>
</dbReference>